<reference evidence="1 2" key="1">
    <citation type="submission" date="2014-07" db="EMBL/GenBank/DDBJ databases">
        <title>Complete Genome of Citrobacter freundii Myophage Miller.</title>
        <authorList>
            <person name="Hwang K."/>
            <person name="Luna A.J."/>
            <person name="Hernandez A.C."/>
            <person name="Everett G.F.K."/>
        </authorList>
    </citation>
    <scope>NUCLEOTIDE SEQUENCE [LARGE SCALE GENOMIC DNA]</scope>
</reference>
<gene>
    <name evidence="1" type="ORF">CPTMiller_0037</name>
</gene>
<dbReference type="GeneID" id="22113509"/>
<keyword evidence="2" id="KW-1185">Reference proteome</keyword>
<dbReference type="EMBL" id="KM236237">
    <property type="protein sequence ID" value="AIK67973.1"/>
    <property type="molecule type" value="Genomic_DNA"/>
</dbReference>
<dbReference type="KEGG" id="vg:22113509"/>
<dbReference type="InterPro" id="IPR021049">
    <property type="entry name" value="Phage_T4_Gp40"/>
</dbReference>
<evidence type="ECO:0000313" key="1">
    <source>
        <dbReference type="EMBL" id="AIK67973.1"/>
    </source>
</evidence>
<dbReference type="Pfam" id="PF11113">
    <property type="entry name" value="Phage_head_chap"/>
    <property type="match status" value="1"/>
</dbReference>
<evidence type="ECO:0000313" key="2">
    <source>
        <dbReference type="Proteomes" id="UP000201263"/>
    </source>
</evidence>
<organism evidence="1 2">
    <name type="scientific">Citrobacter phage Miller</name>
    <dbReference type="NCBI Taxonomy" id="1527524"/>
    <lineage>
        <taxon>Viruses</taxon>
        <taxon>Duplodnaviria</taxon>
        <taxon>Heunggongvirae</taxon>
        <taxon>Uroviricota</taxon>
        <taxon>Caudoviricetes</taxon>
        <taxon>Pantevenvirales</taxon>
        <taxon>Straboviridae</taxon>
        <taxon>Pseudotevenvirus</taxon>
        <taxon>Pseudotevenvirus miller</taxon>
    </lineage>
</organism>
<name>A0A076YHV4_9CAUD</name>
<dbReference type="RefSeq" id="YP_009097639.1">
    <property type="nucleotide sequence ID" value="NC_025414.1"/>
</dbReference>
<accession>A0A076YHV4</accession>
<dbReference type="Proteomes" id="UP000201263">
    <property type="component" value="Segment"/>
</dbReference>
<sequence>MEIEQKTKKILDEAMQDVIQELLINDEHDVPHLVYIHKVYWDNGLKVEFSTPDDDKEALIPLVHDAIYAQIKPNLPKPEKTLWAALKVKLYNFFQMFANLV</sequence>
<proteinExistence type="predicted"/>
<protein>
    <submittedName>
        <fullName evidence="1">Head assembly protein</fullName>
    </submittedName>
</protein>